<feature type="transmembrane region" description="Helical" evidence="5">
    <location>
        <begin position="76"/>
        <end position="98"/>
    </location>
</feature>
<feature type="transmembrane region" description="Helical" evidence="5">
    <location>
        <begin position="37"/>
        <end position="56"/>
    </location>
</feature>
<feature type="domain" description="NnrU" evidence="6">
    <location>
        <begin position="4"/>
        <end position="190"/>
    </location>
</feature>
<keyword evidence="3 5" id="KW-1133">Transmembrane helix</keyword>
<reference evidence="7 8" key="2">
    <citation type="submission" date="2018-04" db="EMBL/GenBank/DDBJ databases">
        <title>Thauera lacus sp. nov., isolated from an saline lake in Inner Mongolia, China.</title>
        <authorList>
            <person name="Liang Q.-Y."/>
        </authorList>
    </citation>
    <scope>NUCLEOTIDE SEQUENCE [LARGE SCALE GENOMIC DNA]</scope>
    <source>
        <strain evidence="7 8">D20</strain>
    </source>
</reference>
<accession>A0A2T4IDJ8</accession>
<proteinExistence type="predicted"/>
<dbReference type="GO" id="GO:0016020">
    <property type="term" value="C:membrane"/>
    <property type="evidence" value="ECO:0007669"/>
    <property type="project" value="UniProtKB-SubCell"/>
</dbReference>
<evidence type="ECO:0000313" key="7">
    <source>
        <dbReference type="EMBL" id="PTD95844.1"/>
    </source>
</evidence>
<protein>
    <submittedName>
        <fullName evidence="7">NnrU family protein</fullName>
    </submittedName>
</protein>
<feature type="transmembrane region" description="Helical" evidence="5">
    <location>
        <begin position="118"/>
        <end position="143"/>
    </location>
</feature>
<evidence type="ECO:0000256" key="4">
    <source>
        <dbReference type="ARBA" id="ARBA00023136"/>
    </source>
</evidence>
<keyword evidence="2 5" id="KW-0812">Transmembrane</keyword>
<gene>
    <name evidence="7" type="ORF">C8261_12675</name>
</gene>
<reference evidence="7 8" key="1">
    <citation type="submission" date="2018-03" db="EMBL/GenBank/DDBJ databases">
        <authorList>
            <person name="Keele B.F."/>
        </authorList>
    </citation>
    <scope>NUCLEOTIDE SEQUENCE [LARGE SCALE GENOMIC DNA]</scope>
    <source>
        <strain evidence="7 8">D20</strain>
    </source>
</reference>
<keyword evidence="4 5" id="KW-0472">Membrane</keyword>
<evidence type="ECO:0000313" key="8">
    <source>
        <dbReference type="Proteomes" id="UP000241193"/>
    </source>
</evidence>
<evidence type="ECO:0000256" key="2">
    <source>
        <dbReference type="ARBA" id="ARBA00022692"/>
    </source>
</evidence>
<dbReference type="Proteomes" id="UP000241193">
    <property type="component" value="Unassembled WGS sequence"/>
</dbReference>
<organism evidence="7 8">
    <name type="scientific">Pseudothauera lacus</name>
    <dbReference type="NCBI Taxonomy" id="2136175"/>
    <lineage>
        <taxon>Bacteria</taxon>
        <taxon>Pseudomonadati</taxon>
        <taxon>Pseudomonadota</taxon>
        <taxon>Betaproteobacteria</taxon>
        <taxon>Rhodocyclales</taxon>
        <taxon>Zoogloeaceae</taxon>
        <taxon>Pseudothauera</taxon>
    </lineage>
</organism>
<dbReference type="RefSeq" id="WP_107494085.1">
    <property type="nucleotide sequence ID" value="NZ_PZKC01000010.1"/>
</dbReference>
<sequence length="193" mass="21021">MTALIVGLMLFLSTHSARIFADANRSQYIAHYGLMKWKLAYSLVSVVGLGLIVWGYGQARLDPLYLWFAPVWTRHLAVLLMLPAMVLLVAAYVPGTWMKARLGHPMYAGVKLWALAHLLSNGTLADVLLFGSFLAWAIAGFVSARRRDRAAGLAPARAAWSRDAIAAVAGGALWFAFARYLHVPLFGVAPLGV</sequence>
<evidence type="ECO:0000256" key="1">
    <source>
        <dbReference type="ARBA" id="ARBA00004141"/>
    </source>
</evidence>
<comment type="caution">
    <text evidence="7">The sequence shown here is derived from an EMBL/GenBank/DDBJ whole genome shotgun (WGS) entry which is preliminary data.</text>
</comment>
<dbReference type="OrthoDB" id="5293641at2"/>
<keyword evidence="8" id="KW-1185">Reference proteome</keyword>
<evidence type="ECO:0000259" key="6">
    <source>
        <dbReference type="Pfam" id="PF07298"/>
    </source>
</evidence>
<dbReference type="InterPro" id="IPR009915">
    <property type="entry name" value="NnrU_dom"/>
</dbReference>
<comment type="subcellular location">
    <subcellularLocation>
        <location evidence="1">Membrane</location>
        <topology evidence="1">Multi-pass membrane protein</topology>
    </subcellularLocation>
</comment>
<feature type="transmembrane region" description="Helical" evidence="5">
    <location>
        <begin position="164"/>
        <end position="182"/>
    </location>
</feature>
<evidence type="ECO:0000256" key="5">
    <source>
        <dbReference type="SAM" id="Phobius"/>
    </source>
</evidence>
<dbReference type="Pfam" id="PF07298">
    <property type="entry name" value="NnrU"/>
    <property type="match status" value="1"/>
</dbReference>
<dbReference type="EMBL" id="PZKC01000010">
    <property type="protein sequence ID" value="PTD95844.1"/>
    <property type="molecule type" value="Genomic_DNA"/>
</dbReference>
<evidence type="ECO:0000256" key="3">
    <source>
        <dbReference type="ARBA" id="ARBA00022989"/>
    </source>
</evidence>
<dbReference type="AlphaFoldDB" id="A0A2T4IDJ8"/>
<name>A0A2T4IDJ8_9RHOO</name>